<evidence type="ECO:0000259" key="16">
    <source>
        <dbReference type="Pfam" id="PF13193"/>
    </source>
</evidence>
<dbReference type="SUPFAM" id="SSF56801">
    <property type="entry name" value="Acetyl-CoA synthetase-like"/>
    <property type="match status" value="1"/>
</dbReference>
<dbReference type="InterPro" id="IPR020845">
    <property type="entry name" value="AMP-binding_CS"/>
</dbReference>
<dbReference type="InterPro" id="IPR025110">
    <property type="entry name" value="AMP-bd_C"/>
</dbReference>
<dbReference type="Gene3D" id="3.40.50.12780">
    <property type="entry name" value="N-terminal domain of ligase-like"/>
    <property type="match status" value="1"/>
</dbReference>
<sequence>MNKPWLAHYPKGVPSELGEIGYRSLADLLDNAFESFADLNALHFMGAAYSYRRFGELAGDFAAYLQSLGLKKGDRIALMMPNVPQYPVAIAGAAKAGLTIVNTNPLYTPGELAHQLKDSGAKAIVVLENMAATFAACRTKTDVEHVVVTGLGDLLPFVKGTIVNFVLKRVKKMVPAYDLPGAVTFKRALAIGGKRKLEKVDVAPGDIAVLQYTGGTTGVAKGAMLSHANIVANVLQSQMWNAPALDNIPAGEQSVTICALPIYHIFGFTVNLMLSMRNGGAAILIPNPRDIPATLKAIKPFRFHSFPAVNTLFNAIALHPEAKSVDWSSLKLSVGGGMAVQAATAERWKKLTGVSICEGYGLSETSPSACCNPTDRSEYTGMIGVPLPSTELAILAEDGSHLAAGEVGEVAIRGPQVMAGYWNRPEETAAVMTPDGFFRSGDVGTMSPDGIFKIVDRKKDMINVSGFNVYPNEIEEVVTRMPGVVEAAAIAIADEASGEAVKLFVVREDEALGEEAIRSYCKENLTGYKRPRIIEFREELPKSAVGKVLRRELRG</sequence>
<feature type="domain" description="AMP-binding enzyme C-terminal" evidence="16">
    <location>
        <begin position="473"/>
        <end position="547"/>
    </location>
</feature>
<proteinExistence type="inferred from homology"/>
<reference evidence="17 18" key="1">
    <citation type="submission" date="2019-03" db="EMBL/GenBank/DDBJ databases">
        <title>Jiella endophytica sp. nov., a novel endophytic bacterium isolated from root of Ficus microcarpa Linn. f.</title>
        <authorList>
            <person name="Tuo L."/>
        </authorList>
    </citation>
    <scope>NUCLEOTIDE SEQUENCE [LARGE SCALE GENOMIC DNA]</scope>
    <source>
        <strain evidence="17 18">CBS5Q-3</strain>
    </source>
</reference>
<dbReference type="RefSeq" id="WP_134763761.1">
    <property type="nucleotide sequence ID" value="NZ_SOZD01000007.1"/>
</dbReference>
<evidence type="ECO:0000256" key="2">
    <source>
        <dbReference type="ARBA" id="ARBA00004170"/>
    </source>
</evidence>
<dbReference type="GO" id="GO:0016020">
    <property type="term" value="C:membrane"/>
    <property type="evidence" value="ECO:0007669"/>
    <property type="project" value="UniProtKB-SubCell"/>
</dbReference>
<accession>A0A4Y8RDB8</accession>
<dbReference type="OrthoDB" id="9803968at2"/>
<evidence type="ECO:0000256" key="4">
    <source>
        <dbReference type="ARBA" id="ARBA00006432"/>
    </source>
</evidence>
<keyword evidence="9" id="KW-0460">Magnesium</keyword>
<keyword evidence="7" id="KW-0276">Fatty acid metabolism</keyword>
<dbReference type="EC" id="6.2.1.3" evidence="12"/>
<evidence type="ECO:0000256" key="5">
    <source>
        <dbReference type="ARBA" id="ARBA00022598"/>
    </source>
</evidence>
<dbReference type="AlphaFoldDB" id="A0A4Y8RDB8"/>
<protein>
    <recommendedName>
        <fullName evidence="13">Long-chain-fatty-acid--CoA ligase</fullName>
        <ecNumber evidence="12">6.2.1.3</ecNumber>
    </recommendedName>
    <alternativeName>
        <fullName evidence="14">Long-chain acyl-CoA synthetase</fullName>
    </alternativeName>
</protein>
<evidence type="ECO:0000313" key="17">
    <source>
        <dbReference type="EMBL" id="TFF19164.1"/>
    </source>
</evidence>
<evidence type="ECO:0000256" key="7">
    <source>
        <dbReference type="ARBA" id="ARBA00022832"/>
    </source>
</evidence>
<dbReference type="FunFam" id="3.40.50.12780:FF:000003">
    <property type="entry name" value="Long-chain-fatty-acid--CoA ligase FadD"/>
    <property type="match status" value="1"/>
</dbReference>
<dbReference type="PANTHER" id="PTHR43767">
    <property type="entry name" value="LONG-CHAIN-FATTY-ACID--COA LIGASE"/>
    <property type="match status" value="1"/>
</dbReference>
<evidence type="ECO:0000256" key="12">
    <source>
        <dbReference type="ARBA" id="ARBA00026121"/>
    </source>
</evidence>
<comment type="subcellular location">
    <subcellularLocation>
        <location evidence="2">Membrane</location>
        <topology evidence="2">Peripheral membrane protein</topology>
    </subcellularLocation>
</comment>
<evidence type="ECO:0000256" key="8">
    <source>
        <dbReference type="ARBA" id="ARBA00022840"/>
    </source>
</evidence>
<comment type="cofactor">
    <cofactor evidence="1">
        <name>Mg(2+)</name>
        <dbReference type="ChEBI" id="CHEBI:18420"/>
    </cofactor>
</comment>
<keyword evidence="11" id="KW-0472">Membrane</keyword>
<keyword evidence="8" id="KW-0067">ATP-binding</keyword>
<dbReference type="InterPro" id="IPR050237">
    <property type="entry name" value="ATP-dep_AMP-bd_enzyme"/>
</dbReference>
<name>A0A4Y8RDB8_9HYPH</name>
<evidence type="ECO:0000256" key="10">
    <source>
        <dbReference type="ARBA" id="ARBA00023098"/>
    </source>
</evidence>
<dbReference type="Gene3D" id="3.30.300.30">
    <property type="match status" value="1"/>
</dbReference>
<dbReference type="PROSITE" id="PS00455">
    <property type="entry name" value="AMP_BINDING"/>
    <property type="match status" value="1"/>
</dbReference>
<evidence type="ECO:0000256" key="11">
    <source>
        <dbReference type="ARBA" id="ARBA00023136"/>
    </source>
</evidence>
<dbReference type="EMBL" id="SOZD01000007">
    <property type="protein sequence ID" value="TFF19164.1"/>
    <property type="molecule type" value="Genomic_DNA"/>
</dbReference>
<keyword evidence="10" id="KW-0443">Lipid metabolism</keyword>
<evidence type="ECO:0000313" key="18">
    <source>
        <dbReference type="Proteomes" id="UP000298179"/>
    </source>
</evidence>
<dbReference type="InterPro" id="IPR042099">
    <property type="entry name" value="ANL_N_sf"/>
</dbReference>
<dbReference type="InterPro" id="IPR045851">
    <property type="entry name" value="AMP-bd_C_sf"/>
</dbReference>
<evidence type="ECO:0000256" key="13">
    <source>
        <dbReference type="ARBA" id="ARBA00039545"/>
    </source>
</evidence>
<evidence type="ECO:0000259" key="15">
    <source>
        <dbReference type="Pfam" id="PF00501"/>
    </source>
</evidence>
<dbReference type="GO" id="GO:0005524">
    <property type="term" value="F:ATP binding"/>
    <property type="evidence" value="ECO:0007669"/>
    <property type="project" value="UniProtKB-KW"/>
</dbReference>
<dbReference type="PANTHER" id="PTHR43767:SF8">
    <property type="entry name" value="LONG-CHAIN-FATTY-ACID--COA LIGASE"/>
    <property type="match status" value="1"/>
</dbReference>
<dbReference type="Proteomes" id="UP000298179">
    <property type="component" value="Unassembled WGS sequence"/>
</dbReference>
<keyword evidence="5 17" id="KW-0436">Ligase</keyword>
<comment type="similarity">
    <text evidence="4">Belongs to the ATP-dependent AMP-binding enzyme family.</text>
</comment>
<keyword evidence="18" id="KW-1185">Reference proteome</keyword>
<feature type="domain" description="AMP-dependent synthetase/ligase" evidence="15">
    <location>
        <begin position="32"/>
        <end position="422"/>
    </location>
</feature>
<dbReference type="GO" id="GO:0004467">
    <property type="term" value="F:long-chain fatty acid-CoA ligase activity"/>
    <property type="evidence" value="ECO:0007669"/>
    <property type="project" value="UniProtKB-EC"/>
</dbReference>
<dbReference type="InterPro" id="IPR000873">
    <property type="entry name" value="AMP-dep_synth/lig_dom"/>
</dbReference>
<dbReference type="FunFam" id="3.30.300.30:FF:000006">
    <property type="entry name" value="Long-chain-fatty-acid--CoA ligase FadD"/>
    <property type="match status" value="1"/>
</dbReference>
<evidence type="ECO:0000256" key="14">
    <source>
        <dbReference type="ARBA" id="ARBA00042773"/>
    </source>
</evidence>
<dbReference type="Pfam" id="PF13193">
    <property type="entry name" value="AMP-binding_C"/>
    <property type="match status" value="1"/>
</dbReference>
<gene>
    <name evidence="17" type="ORF">E3C22_20575</name>
</gene>
<evidence type="ECO:0000256" key="1">
    <source>
        <dbReference type="ARBA" id="ARBA00001946"/>
    </source>
</evidence>
<evidence type="ECO:0000256" key="9">
    <source>
        <dbReference type="ARBA" id="ARBA00022842"/>
    </source>
</evidence>
<dbReference type="CDD" id="cd05936">
    <property type="entry name" value="FC-FACS_FadD_like"/>
    <property type="match status" value="1"/>
</dbReference>
<organism evidence="17 18">
    <name type="scientific">Jiella endophytica</name>
    <dbReference type="NCBI Taxonomy" id="2558362"/>
    <lineage>
        <taxon>Bacteria</taxon>
        <taxon>Pseudomonadati</taxon>
        <taxon>Pseudomonadota</taxon>
        <taxon>Alphaproteobacteria</taxon>
        <taxon>Hyphomicrobiales</taxon>
        <taxon>Aurantimonadaceae</taxon>
        <taxon>Jiella</taxon>
    </lineage>
</organism>
<comment type="caution">
    <text evidence="17">The sequence shown here is derived from an EMBL/GenBank/DDBJ whole genome shotgun (WGS) entry which is preliminary data.</text>
</comment>
<keyword evidence="6" id="KW-0547">Nucleotide-binding</keyword>
<evidence type="ECO:0000256" key="6">
    <source>
        <dbReference type="ARBA" id="ARBA00022741"/>
    </source>
</evidence>
<dbReference type="Pfam" id="PF00501">
    <property type="entry name" value="AMP-binding"/>
    <property type="match status" value="1"/>
</dbReference>
<comment type="pathway">
    <text evidence="3">Lipid metabolism; fatty acid beta-oxidation.</text>
</comment>
<evidence type="ECO:0000256" key="3">
    <source>
        <dbReference type="ARBA" id="ARBA00005005"/>
    </source>
</evidence>